<dbReference type="GO" id="GO:0000724">
    <property type="term" value="P:double-strand break repair via homologous recombination"/>
    <property type="evidence" value="ECO:0007669"/>
    <property type="project" value="TreeGrafter"/>
</dbReference>
<evidence type="ECO:0000259" key="8">
    <source>
        <dbReference type="PROSITE" id="PS51192"/>
    </source>
</evidence>
<keyword evidence="2" id="KW-0378">Hydrolase</keyword>
<accession>A0AAD5UYN1</accession>
<comment type="caution">
    <text evidence="9">The sequence shown here is derived from an EMBL/GenBank/DDBJ whole genome shotgun (WGS) entry which is preliminary data.</text>
</comment>
<dbReference type="GO" id="GO:0005737">
    <property type="term" value="C:cytoplasm"/>
    <property type="evidence" value="ECO:0007669"/>
    <property type="project" value="TreeGrafter"/>
</dbReference>
<feature type="domain" description="Helicase ATP-binding" evidence="8">
    <location>
        <begin position="35"/>
        <end position="206"/>
    </location>
</feature>
<comment type="similarity">
    <text evidence="1">Belongs to the helicase family. RecQ subfamily.</text>
</comment>
<evidence type="ECO:0000256" key="6">
    <source>
        <dbReference type="ARBA" id="ARBA00034808"/>
    </source>
</evidence>
<dbReference type="InterPro" id="IPR011545">
    <property type="entry name" value="DEAD/DEAH_box_helicase_dom"/>
</dbReference>
<dbReference type="PANTHER" id="PTHR13710:SF105">
    <property type="entry name" value="ATP-DEPENDENT DNA HELICASE Q1"/>
    <property type="match status" value="1"/>
</dbReference>
<dbReference type="GO" id="GO:0003677">
    <property type="term" value="F:DNA binding"/>
    <property type="evidence" value="ECO:0007669"/>
    <property type="project" value="UniProtKB-KW"/>
</dbReference>
<dbReference type="EC" id="5.6.2.4" evidence="6"/>
<dbReference type="Gene3D" id="3.40.50.300">
    <property type="entry name" value="P-loop containing nucleotide triphosphate hydrolases"/>
    <property type="match status" value="2"/>
</dbReference>
<dbReference type="PROSITE" id="PS00690">
    <property type="entry name" value="DEAH_ATP_HELICASE"/>
    <property type="match status" value="1"/>
</dbReference>
<dbReference type="PANTHER" id="PTHR13710">
    <property type="entry name" value="DNA HELICASE RECQ FAMILY MEMBER"/>
    <property type="match status" value="1"/>
</dbReference>
<dbReference type="InterPro" id="IPR027417">
    <property type="entry name" value="P-loop_NTPase"/>
</dbReference>
<dbReference type="GO" id="GO:0043138">
    <property type="term" value="F:3'-5' DNA helicase activity"/>
    <property type="evidence" value="ECO:0007669"/>
    <property type="project" value="UniProtKB-EC"/>
</dbReference>
<dbReference type="GO" id="GO:0016787">
    <property type="term" value="F:hydrolase activity"/>
    <property type="evidence" value="ECO:0007669"/>
    <property type="project" value="UniProtKB-KW"/>
</dbReference>
<feature type="compositionally biased region" description="Basic and acidic residues" evidence="7">
    <location>
        <begin position="352"/>
        <end position="362"/>
    </location>
</feature>
<keyword evidence="4" id="KW-0413">Isomerase</keyword>
<proteinExistence type="inferred from homology"/>
<gene>
    <name evidence="9" type="ORF">NLI96_g7679</name>
</gene>
<dbReference type="GO" id="GO:0009378">
    <property type="term" value="F:four-way junction helicase activity"/>
    <property type="evidence" value="ECO:0007669"/>
    <property type="project" value="TreeGrafter"/>
</dbReference>
<dbReference type="AlphaFoldDB" id="A0AAD5UYN1"/>
<organism evidence="9 10">
    <name type="scientific">Meripilus lineatus</name>
    <dbReference type="NCBI Taxonomy" id="2056292"/>
    <lineage>
        <taxon>Eukaryota</taxon>
        <taxon>Fungi</taxon>
        <taxon>Dikarya</taxon>
        <taxon>Basidiomycota</taxon>
        <taxon>Agaricomycotina</taxon>
        <taxon>Agaricomycetes</taxon>
        <taxon>Polyporales</taxon>
        <taxon>Meripilaceae</taxon>
        <taxon>Meripilus</taxon>
    </lineage>
</organism>
<evidence type="ECO:0000256" key="7">
    <source>
        <dbReference type="SAM" id="MobiDB-lite"/>
    </source>
</evidence>
<reference evidence="9" key="1">
    <citation type="submission" date="2022-07" db="EMBL/GenBank/DDBJ databases">
        <title>Genome Sequence of Physisporinus lineatus.</title>
        <authorList>
            <person name="Buettner E."/>
        </authorList>
    </citation>
    <scope>NUCLEOTIDE SEQUENCE</scope>
    <source>
        <strain evidence="9">VT162</strain>
    </source>
</reference>
<comment type="catalytic activity">
    <reaction evidence="5">
        <text>Couples ATP hydrolysis with the unwinding of duplex DNA by translocating in the 3'-5' direction.</text>
        <dbReference type="EC" id="5.6.2.4"/>
    </reaction>
</comment>
<evidence type="ECO:0000256" key="3">
    <source>
        <dbReference type="ARBA" id="ARBA00023125"/>
    </source>
</evidence>
<feature type="region of interest" description="Disordered" evidence="7">
    <location>
        <begin position="441"/>
        <end position="461"/>
    </location>
</feature>
<name>A0AAD5UYN1_9APHY</name>
<dbReference type="SUPFAM" id="SSF52540">
    <property type="entry name" value="P-loop containing nucleoside triphosphate hydrolases"/>
    <property type="match status" value="2"/>
</dbReference>
<evidence type="ECO:0000256" key="1">
    <source>
        <dbReference type="ARBA" id="ARBA00005446"/>
    </source>
</evidence>
<evidence type="ECO:0000256" key="4">
    <source>
        <dbReference type="ARBA" id="ARBA00023235"/>
    </source>
</evidence>
<dbReference type="SMART" id="SM00487">
    <property type="entry name" value="DEXDc"/>
    <property type="match status" value="1"/>
</dbReference>
<dbReference type="EMBL" id="JANAWD010000323">
    <property type="protein sequence ID" value="KAJ3481397.1"/>
    <property type="molecule type" value="Genomic_DNA"/>
</dbReference>
<sequence length="716" mass="78985">MASSAESRIPDIAEARRRCQEVFGCRLCLWQYKVLEATLKKSNIILDVGTGAGKTLAFFMPLLFQRNGIQIIVTALNVLGNQNVETLNKVDIPAISITAKTANVNNFRAIEEGRYRVVIVNPEELLKRGGGFEKLFKKPDFVSQISNVVFDEAHCISQWGSFRPEYREISRLHYLLPNVPVTLASATFSPQILADIIETLQIQKSSLIHIHLSNDRPNISIGVRRIQHTVHSFQDLAFLIPKDWKEGDPPPPKFVVFFDKISDTVTAGRFLRSLLPPELREKVPWVHSNMTAVHKEQVIRDLRDGKIWGICATDSFGMKGGEGGEEGKKGKRTALENIRGLLPPRKRARVAEEVAEEVRSEDQPIEVDVDIDDAEGDNGEDESESESEDEGEGEGEGDGNGNGEARGDPEMHDIQVDGAGRVVGDEGQPSEEMLAERQAEYHKVTGNAAGEREGKGRRRRRAATTSKLSLVLDDIINADEHGFGCRRLPIKLFFGAAHVGEIIEFSYLVAYLIDLPSLAGAETTTPNECDPTTPAGCSRCQPMPPTTPSNPLICCDIHDPGFFKSLPVSQVVKAKQKKKTSCKSFVPGPREAELRVALDRWRMHTVSTEYGTAFASDIGGSLVLPNGILERIVVCSHGNHIRTVQDLGRETQWSEVDRWGDEILGIIEAHAPKTAAPAPPEASREGTAPRTRRKPSQPSKCSVCRMPGHNSRSLSQ</sequence>
<keyword evidence="10" id="KW-1185">Reference proteome</keyword>
<feature type="region of interest" description="Disordered" evidence="7">
    <location>
        <begin position="671"/>
        <end position="716"/>
    </location>
</feature>
<dbReference type="PROSITE" id="PS51192">
    <property type="entry name" value="HELICASE_ATP_BIND_1"/>
    <property type="match status" value="1"/>
</dbReference>
<dbReference type="GO" id="GO:0005694">
    <property type="term" value="C:chromosome"/>
    <property type="evidence" value="ECO:0007669"/>
    <property type="project" value="TreeGrafter"/>
</dbReference>
<feature type="region of interest" description="Disordered" evidence="7">
    <location>
        <begin position="317"/>
        <end position="339"/>
    </location>
</feature>
<dbReference type="Pfam" id="PF00270">
    <property type="entry name" value="DEAD"/>
    <property type="match status" value="1"/>
</dbReference>
<feature type="compositionally biased region" description="Acidic residues" evidence="7">
    <location>
        <begin position="363"/>
        <end position="397"/>
    </location>
</feature>
<dbReference type="Proteomes" id="UP001212997">
    <property type="component" value="Unassembled WGS sequence"/>
</dbReference>
<feature type="region of interest" description="Disordered" evidence="7">
    <location>
        <begin position="352"/>
        <end position="412"/>
    </location>
</feature>
<evidence type="ECO:0000256" key="2">
    <source>
        <dbReference type="ARBA" id="ARBA00022801"/>
    </source>
</evidence>
<evidence type="ECO:0000313" key="10">
    <source>
        <dbReference type="Proteomes" id="UP001212997"/>
    </source>
</evidence>
<evidence type="ECO:0000256" key="5">
    <source>
        <dbReference type="ARBA" id="ARBA00034617"/>
    </source>
</evidence>
<evidence type="ECO:0000313" key="9">
    <source>
        <dbReference type="EMBL" id="KAJ3481397.1"/>
    </source>
</evidence>
<dbReference type="GO" id="GO:0005524">
    <property type="term" value="F:ATP binding"/>
    <property type="evidence" value="ECO:0007669"/>
    <property type="project" value="InterPro"/>
</dbReference>
<protein>
    <recommendedName>
        <fullName evidence="6">DNA 3'-5' helicase</fullName>
        <ecNumber evidence="6">5.6.2.4</ecNumber>
    </recommendedName>
</protein>
<dbReference type="InterPro" id="IPR002464">
    <property type="entry name" value="DNA/RNA_helicase_DEAH_CS"/>
</dbReference>
<dbReference type="InterPro" id="IPR014001">
    <property type="entry name" value="Helicase_ATP-bd"/>
</dbReference>
<keyword evidence="3" id="KW-0238">DNA-binding</keyword>